<feature type="non-terminal residue" evidence="1">
    <location>
        <position position="1"/>
    </location>
</feature>
<organism evidence="1">
    <name type="scientific">marine sediment metagenome</name>
    <dbReference type="NCBI Taxonomy" id="412755"/>
    <lineage>
        <taxon>unclassified sequences</taxon>
        <taxon>metagenomes</taxon>
        <taxon>ecological metagenomes</taxon>
    </lineage>
</organism>
<sequence>SLKVGYFVMEWLAERGISHIQFIEHLVKNQAGPIGREVKFFYDKADAMLSGQGRGEVVCSDIYWDVEEASFIRCMQDPDDFYDDMGEAVAEMVSHDVIDIINYQQSRIPTVEMYGGDVERWARETILWGRKSGTMLVPELIAAE</sequence>
<gene>
    <name evidence="1" type="ORF">LCGC14_2754740</name>
</gene>
<name>A0A0F9B9A4_9ZZZZ</name>
<accession>A0A0F9B9A4</accession>
<protein>
    <submittedName>
        <fullName evidence="1">Uncharacterized protein</fullName>
    </submittedName>
</protein>
<dbReference type="EMBL" id="LAZR01050470">
    <property type="protein sequence ID" value="KKK87289.1"/>
    <property type="molecule type" value="Genomic_DNA"/>
</dbReference>
<reference evidence="1" key="1">
    <citation type="journal article" date="2015" name="Nature">
        <title>Complex archaea that bridge the gap between prokaryotes and eukaryotes.</title>
        <authorList>
            <person name="Spang A."/>
            <person name="Saw J.H."/>
            <person name="Jorgensen S.L."/>
            <person name="Zaremba-Niedzwiedzka K."/>
            <person name="Martijn J."/>
            <person name="Lind A.E."/>
            <person name="van Eijk R."/>
            <person name="Schleper C."/>
            <person name="Guy L."/>
            <person name="Ettema T.J."/>
        </authorList>
    </citation>
    <scope>NUCLEOTIDE SEQUENCE</scope>
</reference>
<comment type="caution">
    <text evidence="1">The sequence shown here is derived from an EMBL/GenBank/DDBJ whole genome shotgun (WGS) entry which is preliminary data.</text>
</comment>
<proteinExistence type="predicted"/>
<dbReference type="AlphaFoldDB" id="A0A0F9B9A4"/>
<evidence type="ECO:0000313" key="1">
    <source>
        <dbReference type="EMBL" id="KKK87289.1"/>
    </source>
</evidence>